<gene>
    <name evidence="2" type="ORF">yc1106_10062</name>
</gene>
<keyword evidence="3" id="KW-1185">Reference proteome</keyword>
<name>A0A9Q8ZMK4_CURCL</name>
<dbReference type="VEuPathDB" id="FungiDB:yc1106_10062"/>
<dbReference type="Proteomes" id="UP001056012">
    <property type="component" value="Chromosome 8"/>
</dbReference>
<dbReference type="AlphaFoldDB" id="A0A9Q8ZMK4"/>
<organism evidence="2 3">
    <name type="scientific">Curvularia clavata</name>
    <dbReference type="NCBI Taxonomy" id="95742"/>
    <lineage>
        <taxon>Eukaryota</taxon>
        <taxon>Fungi</taxon>
        <taxon>Dikarya</taxon>
        <taxon>Ascomycota</taxon>
        <taxon>Pezizomycotina</taxon>
        <taxon>Dothideomycetes</taxon>
        <taxon>Pleosporomycetidae</taxon>
        <taxon>Pleosporales</taxon>
        <taxon>Pleosporineae</taxon>
        <taxon>Pleosporaceae</taxon>
        <taxon>Curvularia</taxon>
    </lineage>
</organism>
<evidence type="ECO:0000313" key="3">
    <source>
        <dbReference type="Proteomes" id="UP001056012"/>
    </source>
</evidence>
<dbReference type="EMBL" id="CP089281">
    <property type="protein sequence ID" value="USP82788.1"/>
    <property type="molecule type" value="Genomic_DNA"/>
</dbReference>
<feature type="region of interest" description="Disordered" evidence="1">
    <location>
        <begin position="712"/>
        <end position="756"/>
    </location>
</feature>
<proteinExistence type="predicted"/>
<sequence length="756" mass="85876">MAWVPSGTPNTIFHGMTAEQWQNIIYGGSLDFSTAPHRQEQVVYACEIVKPFKDKGGAISYTKGMQGQLCEVDEKRKLGKIYIRGVTERDGITHRWVPLGFISRGKRWQPDMNKWNMKIQLPGHYRFDKRGWDSASPPDTSVLGKTITGLITALRNSPQNAIPEKFVEYLEKQHTTVLTKAIIDGIKEAGLYETLASDRSFTGTMLLRSSRYKIRDLQSSQDAGIYARFHTTGDQVGHRWAPRSSYAYVGQTNDFAERNESHKQNYRTSYGTLTRDSEVICMIALCVLPPGEDSGLHYLAEQIFVCMLQTYRSEVLDQGGENIHLLNFGESAKYFTELSEEVFRMTGWQGFIRRGFASCGVAHGANCSSPIFEYAARSEKFLFIRQDAEIVMDSSTVPMAYYRRSDRLVTSNLRNNTIALTTKITVKGEIKKFVHIFFTKSQNQESGVDVPPPGSPYELVFEVRKDGRAHHSPWARLPKIGRFQNWEQASSWAVRIEWEHPINSGKWRFMYVQARKVLGWQDASVPGSLTIYAKAISFLQWLTNSEPNHKHAWIPRMRGKARVMQCDLDAMNQTIVFRSNPDPIRMLPGDIIAEHAIKAQMRKPEYGLRQVDARFGDFGGARVGSRSVCDTCFMIPRFVYGGYLADKGCVQDKVNKNACTNCVLFGRPCCSWTLLPAARVTSESSPDQRAIIQKTQSVLVRLPVAKIPPEMQGFSQQFRDLEDSREADDGEDYNDSEDEDDLEDLDYIDEEESDKE</sequence>
<protein>
    <submittedName>
        <fullName evidence="2">Uncharacterized protein</fullName>
    </submittedName>
</protein>
<feature type="compositionally biased region" description="Acidic residues" evidence="1">
    <location>
        <begin position="725"/>
        <end position="756"/>
    </location>
</feature>
<accession>A0A9Q8ZMK4</accession>
<evidence type="ECO:0000256" key="1">
    <source>
        <dbReference type="SAM" id="MobiDB-lite"/>
    </source>
</evidence>
<dbReference type="OrthoDB" id="4788824at2759"/>
<evidence type="ECO:0000313" key="2">
    <source>
        <dbReference type="EMBL" id="USP82788.1"/>
    </source>
</evidence>
<reference evidence="2" key="1">
    <citation type="submission" date="2021-12" db="EMBL/GenBank/DDBJ databases">
        <title>Curvularia clavata genome.</title>
        <authorList>
            <person name="Cao Y."/>
        </authorList>
    </citation>
    <scope>NUCLEOTIDE SEQUENCE</scope>
    <source>
        <strain evidence="2">Yc1106</strain>
    </source>
</reference>